<dbReference type="Gene3D" id="3.10.450.50">
    <property type="match status" value="1"/>
</dbReference>
<dbReference type="AlphaFoldDB" id="A0A0F9MY08"/>
<reference evidence="2" key="1">
    <citation type="journal article" date="2015" name="Nature">
        <title>Complex archaea that bridge the gap between prokaryotes and eukaryotes.</title>
        <authorList>
            <person name="Spang A."/>
            <person name="Saw J.H."/>
            <person name="Jorgensen S.L."/>
            <person name="Zaremba-Niedzwiedzka K."/>
            <person name="Martijn J."/>
            <person name="Lind A.E."/>
            <person name="van Eijk R."/>
            <person name="Schleper C."/>
            <person name="Guy L."/>
            <person name="Ettema T.J."/>
        </authorList>
    </citation>
    <scope>NUCLEOTIDE SEQUENCE</scope>
</reference>
<comment type="caution">
    <text evidence="2">The sequence shown here is derived from an EMBL/GenBank/DDBJ whole genome shotgun (WGS) entry which is preliminary data.</text>
</comment>
<protein>
    <recommendedName>
        <fullName evidence="1">DUF4440 domain-containing protein</fullName>
    </recommendedName>
</protein>
<dbReference type="InterPro" id="IPR027843">
    <property type="entry name" value="DUF4440"/>
</dbReference>
<gene>
    <name evidence="2" type="ORF">LCGC14_1018720</name>
</gene>
<dbReference type="Pfam" id="PF14534">
    <property type="entry name" value="DUF4440"/>
    <property type="match status" value="1"/>
</dbReference>
<evidence type="ECO:0000313" key="2">
    <source>
        <dbReference type="EMBL" id="KKN12210.1"/>
    </source>
</evidence>
<dbReference type="EMBL" id="LAZR01004054">
    <property type="protein sequence ID" value="KKN12210.1"/>
    <property type="molecule type" value="Genomic_DNA"/>
</dbReference>
<feature type="domain" description="DUF4440" evidence="1">
    <location>
        <begin position="11"/>
        <end position="120"/>
    </location>
</feature>
<evidence type="ECO:0000259" key="1">
    <source>
        <dbReference type="Pfam" id="PF14534"/>
    </source>
</evidence>
<dbReference type="SUPFAM" id="SSF54427">
    <property type="entry name" value="NTF2-like"/>
    <property type="match status" value="1"/>
</dbReference>
<proteinExistence type="predicted"/>
<accession>A0A0F9MY08</accession>
<name>A0A0F9MY08_9ZZZZ</name>
<dbReference type="InterPro" id="IPR032710">
    <property type="entry name" value="NTF2-like_dom_sf"/>
</dbReference>
<sequence length="129" mass="14419">MFDVEAEKAKIVQLVQASVEAENSDDIEAVLTIYDQDCYTLAPDMKLMKGHSDLRGLYQVILESLVHMENEAIDIHFSENGDMAYLIASYHMVLKGDEGDVDQIGKFLGALSKKSGEWKIVAISYNTDE</sequence>
<organism evidence="2">
    <name type="scientific">marine sediment metagenome</name>
    <dbReference type="NCBI Taxonomy" id="412755"/>
    <lineage>
        <taxon>unclassified sequences</taxon>
        <taxon>metagenomes</taxon>
        <taxon>ecological metagenomes</taxon>
    </lineage>
</organism>